<feature type="transmembrane region" description="Helical" evidence="6">
    <location>
        <begin position="379"/>
        <end position="400"/>
    </location>
</feature>
<accession>A0A443JQZ8</accession>
<dbReference type="AlphaFoldDB" id="A0A443JQZ8"/>
<dbReference type="GO" id="GO:0005886">
    <property type="term" value="C:plasma membrane"/>
    <property type="evidence" value="ECO:0007669"/>
    <property type="project" value="UniProtKB-SubCell"/>
</dbReference>
<evidence type="ECO:0000256" key="5">
    <source>
        <dbReference type="ARBA" id="ARBA00023136"/>
    </source>
</evidence>
<dbReference type="Proteomes" id="UP000284476">
    <property type="component" value="Unassembled WGS sequence"/>
</dbReference>
<feature type="transmembrane region" description="Helical" evidence="6">
    <location>
        <begin position="353"/>
        <end position="373"/>
    </location>
</feature>
<evidence type="ECO:0000256" key="4">
    <source>
        <dbReference type="ARBA" id="ARBA00022989"/>
    </source>
</evidence>
<evidence type="ECO:0000259" key="7">
    <source>
        <dbReference type="Pfam" id="PF02687"/>
    </source>
</evidence>
<feature type="transmembrane region" description="Helical" evidence="6">
    <location>
        <begin position="632"/>
        <end position="654"/>
    </location>
</feature>
<dbReference type="Pfam" id="PF02687">
    <property type="entry name" value="FtsX"/>
    <property type="match status" value="2"/>
</dbReference>
<dbReference type="InterPro" id="IPR003838">
    <property type="entry name" value="ABC3_permease_C"/>
</dbReference>
<keyword evidence="5 6" id="KW-0472">Membrane</keyword>
<keyword evidence="4 6" id="KW-1133">Transmembrane helix</keyword>
<feature type="transmembrane region" description="Helical" evidence="6">
    <location>
        <begin position="421"/>
        <end position="441"/>
    </location>
</feature>
<keyword evidence="3 6" id="KW-0812">Transmembrane</keyword>
<comment type="subcellular location">
    <subcellularLocation>
        <location evidence="1">Cell membrane</location>
        <topology evidence="1">Multi-pass membrane protein</topology>
    </subcellularLocation>
</comment>
<protein>
    <submittedName>
        <fullName evidence="8">FtsX-like permease family protein</fullName>
    </submittedName>
</protein>
<feature type="transmembrane region" description="Helical" evidence="6">
    <location>
        <begin position="722"/>
        <end position="745"/>
    </location>
</feature>
<keyword evidence="2" id="KW-1003">Cell membrane</keyword>
<dbReference type="InterPro" id="IPR038766">
    <property type="entry name" value="Membrane_comp_ABC_pdt"/>
</dbReference>
<feature type="transmembrane region" description="Helical" evidence="6">
    <location>
        <begin position="205"/>
        <end position="228"/>
    </location>
</feature>
<feature type="domain" description="ABC3 transporter permease C-terminal" evidence="7">
    <location>
        <begin position="207"/>
        <end position="326"/>
    </location>
</feature>
<evidence type="ECO:0000256" key="6">
    <source>
        <dbReference type="SAM" id="Phobius"/>
    </source>
</evidence>
<evidence type="ECO:0000256" key="2">
    <source>
        <dbReference type="ARBA" id="ARBA00022475"/>
    </source>
</evidence>
<feature type="transmembrane region" description="Helical" evidence="6">
    <location>
        <begin position="303"/>
        <end position="321"/>
    </location>
</feature>
<organism evidence="8 9">
    <name type="scientific">Paenirhodobacter populi</name>
    <dbReference type="NCBI Taxonomy" id="2306993"/>
    <lineage>
        <taxon>Bacteria</taxon>
        <taxon>Pseudomonadati</taxon>
        <taxon>Pseudomonadota</taxon>
        <taxon>Alphaproteobacteria</taxon>
        <taxon>Rhodobacterales</taxon>
        <taxon>Rhodobacter group</taxon>
        <taxon>Paenirhodobacter</taxon>
    </lineage>
</organism>
<reference evidence="8 9" key="2">
    <citation type="submission" date="2019-01" db="EMBL/GenBank/DDBJ databases">
        <authorList>
            <person name="Li Y."/>
        </authorList>
    </citation>
    <scope>NUCLEOTIDE SEQUENCE [LARGE SCALE GENOMIC DNA]</scope>
    <source>
        <strain evidence="8 9">SK2B-1</strain>
    </source>
</reference>
<evidence type="ECO:0000256" key="3">
    <source>
        <dbReference type="ARBA" id="ARBA00022692"/>
    </source>
</evidence>
<name>A0A443JQZ8_9RHOB</name>
<feature type="transmembrane region" description="Helical" evidence="6">
    <location>
        <begin position="675"/>
        <end position="702"/>
    </location>
</feature>
<dbReference type="PANTHER" id="PTHR30287">
    <property type="entry name" value="MEMBRANE COMPONENT OF PREDICTED ABC SUPERFAMILY METABOLITE UPTAKE TRANSPORTER"/>
    <property type="match status" value="1"/>
</dbReference>
<comment type="caution">
    <text evidence="8">The sequence shown here is derived from an EMBL/GenBank/DDBJ whole genome shotgun (WGS) entry which is preliminary data.</text>
</comment>
<evidence type="ECO:0000256" key="1">
    <source>
        <dbReference type="ARBA" id="ARBA00004651"/>
    </source>
</evidence>
<evidence type="ECO:0000313" key="9">
    <source>
        <dbReference type="Proteomes" id="UP000284476"/>
    </source>
</evidence>
<feature type="domain" description="ABC3 transporter permease C-terminal" evidence="7">
    <location>
        <begin position="631"/>
        <end position="748"/>
    </location>
</feature>
<feature type="transmembrane region" description="Helical" evidence="6">
    <location>
        <begin position="248"/>
        <end position="275"/>
    </location>
</feature>
<dbReference type="EMBL" id="SAUZ01000004">
    <property type="protein sequence ID" value="RWR22935.1"/>
    <property type="molecule type" value="Genomic_DNA"/>
</dbReference>
<dbReference type="PANTHER" id="PTHR30287:SF2">
    <property type="entry name" value="BLL1001 PROTEIN"/>
    <property type="match status" value="1"/>
</dbReference>
<reference evidence="8 9" key="1">
    <citation type="submission" date="2019-01" db="EMBL/GenBank/DDBJ databases">
        <title>Sinorhodobacter populi sp. nov. isolated from the symptomatic bark tissue of Populus euramericana canker.</title>
        <authorList>
            <person name="Xu G."/>
        </authorList>
    </citation>
    <scope>NUCLEOTIDE SEQUENCE [LARGE SCALE GENOMIC DNA]</scope>
    <source>
        <strain evidence="8 9">SK2B-1</strain>
    </source>
</reference>
<sequence>MTGPMFALSALLSHWARHKVQAALLLLGLALATALLTGVQAINAEARASYDRAASALSQDNLPRLVAERITVADYVALRRAGWPVSPVIEGEALIGGQTLRLIGIEPLTLPSGVAPDIGLAGDPTGFLTGEVILSAEALNDPRVRPAELPSGVALTDIGVAAGILGPEISYLLLTGDRPAPPGYALIHPATTDLSQLTESFHLNLAAFGYLAFGVGLFIVHSAIGLAFEQRRGMFRTLRALGLSARALTGLLLAELLVFALVAGAAGVLLGWLIAGALLPDVAATLRGLYGAEVGSGLTLRPVWWLSGLGIAVLGMLASAGQSLWRLGRLPVLAPAQSRAWGRESARAMRAQALAGAGLIGLGAALLAVRGLWAGFGVLAGLLLGGALMLPMLMAALTRAGQRLSRGTVAQWFWADTRQQLPGLSLALMALLLALAANIGVGTMVGSFRTSFTTWIDQRLAADLYVEAADEADATRLLAWLGNRAEALPMIRTTDGGTQIVGMVDHPLFRRAWPLLRALPDPWARLDAGDVFINEQLALRRGLAPGDRVEQGVIAGIYPDYGNPMPQVILSWDRHRALYPLPVLRYALITDIRAAEIRAAFPRVVVEDRAAIRKASVAVFERTFAVTAALNVLTLGVAALAMFASLLTLSSLRLPQVAPVWAMGLTRGRLAQLEFLRTLALAALICGLALPLGLALAWVLLAVVNVEAFGWRLPMLLFPGDWLRLGLLSLLAAGLAAALPVRWLARIAPAELLKVFAHER</sequence>
<gene>
    <name evidence="8" type="ORF">D2T30_04720</name>
</gene>
<evidence type="ECO:0000313" key="8">
    <source>
        <dbReference type="EMBL" id="RWR22935.1"/>
    </source>
</evidence>
<proteinExistence type="predicted"/>